<dbReference type="PANTHER" id="PTHR11487">
    <property type="entry name" value="THIOESTERASE"/>
    <property type="match status" value="1"/>
</dbReference>
<dbReference type="SUPFAM" id="SSF53474">
    <property type="entry name" value="alpha/beta-Hydrolases"/>
    <property type="match status" value="1"/>
</dbReference>
<sequence>MLLLPGLGGDVGDFSLWPHHLAPKLRPLTARYPGRGTATGEEPAAGPGPGLVGFAAELADNVLLHTTEPLLILGHSLGALLGYEVAWHLQQRRRPALALHVCAAFSPSEYASFDLNSSSMTDGSLVALTERLAIPLPGRTDTPERGAMLRAVRADLALIDTYTYGPHPRPLAYPITVWSARDDAIIPAASARRWQPMTHHTLTHHTLPVPHHCVSSPQAIGPITGALRESL</sequence>
<protein>
    <submittedName>
        <fullName evidence="3">Thioesterase domain-containing protein</fullName>
    </submittedName>
</protein>
<dbReference type="Gene3D" id="3.40.50.1820">
    <property type="entry name" value="alpha/beta hydrolase"/>
    <property type="match status" value="1"/>
</dbReference>
<dbReference type="InterPro" id="IPR012223">
    <property type="entry name" value="TEII"/>
</dbReference>
<evidence type="ECO:0000256" key="1">
    <source>
        <dbReference type="ARBA" id="ARBA00007169"/>
    </source>
</evidence>
<evidence type="ECO:0000313" key="4">
    <source>
        <dbReference type="Proteomes" id="UP001142374"/>
    </source>
</evidence>
<dbReference type="PANTHER" id="PTHR11487:SF0">
    <property type="entry name" value="S-ACYL FATTY ACID SYNTHASE THIOESTERASE, MEDIUM CHAIN"/>
    <property type="match status" value="1"/>
</dbReference>
<dbReference type="GO" id="GO:0008610">
    <property type="term" value="P:lipid biosynthetic process"/>
    <property type="evidence" value="ECO:0007669"/>
    <property type="project" value="TreeGrafter"/>
</dbReference>
<reference evidence="3" key="1">
    <citation type="submission" date="2022-06" db="EMBL/GenBank/DDBJ databases">
        <title>WGS of actinobacteria.</title>
        <authorList>
            <person name="Thawai C."/>
        </authorList>
    </citation>
    <scope>NUCLEOTIDE SEQUENCE</scope>
    <source>
        <strain evidence="3">AA8</strain>
    </source>
</reference>
<dbReference type="Pfam" id="PF00975">
    <property type="entry name" value="Thioesterase"/>
    <property type="match status" value="1"/>
</dbReference>
<dbReference type="Proteomes" id="UP001142374">
    <property type="component" value="Unassembled WGS sequence"/>
</dbReference>
<evidence type="ECO:0000259" key="2">
    <source>
        <dbReference type="Pfam" id="PF00975"/>
    </source>
</evidence>
<dbReference type="EMBL" id="JANIID010000041">
    <property type="protein sequence ID" value="MCQ8774289.1"/>
    <property type="molecule type" value="Genomic_DNA"/>
</dbReference>
<dbReference type="AlphaFoldDB" id="A0A9X2LMY8"/>
<organism evidence="3 4">
    <name type="scientific">Streptomyces telluris</name>
    <dbReference type="NCBI Taxonomy" id="2720021"/>
    <lineage>
        <taxon>Bacteria</taxon>
        <taxon>Bacillati</taxon>
        <taxon>Actinomycetota</taxon>
        <taxon>Actinomycetes</taxon>
        <taxon>Kitasatosporales</taxon>
        <taxon>Streptomycetaceae</taxon>
        <taxon>Streptomyces</taxon>
    </lineage>
</organism>
<comment type="similarity">
    <text evidence="1">Belongs to the thioesterase family.</text>
</comment>
<keyword evidence="4" id="KW-1185">Reference proteome</keyword>
<dbReference type="InterPro" id="IPR001031">
    <property type="entry name" value="Thioesterase"/>
</dbReference>
<name>A0A9X2LMY8_9ACTN</name>
<dbReference type="InterPro" id="IPR029058">
    <property type="entry name" value="AB_hydrolase_fold"/>
</dbReference>
<evidence type="ECO:0000313" key="3">
    <source>
        <dbReference type="EMBL" id="MCQ8774289.1"/>
    </source>
</evidence>
<comment type="caution">
    <text evidence="3">The sequence shown here is derived from an EMBL/GenBank/DDBJ whole genome shotgun (WGS) entry which is preliminary data.</text>
</comment>
<dbReference type="RefSeq" id="WP_256791622.1">
    <property type="nucleotide sequence ID" value="NZ_JANIID010000041.1"/>
</dbReference>
<gene>
    <name evidence="3" type="ORF">NQU55_31675</name>
</gene>
<feature type="domain" description="Thioesterase" evidence="2">
    <location>
        <begin position="3"/>
        <end position="211"/>
    </location>
</feature>
<proteinExistence type="inferred from homology"/>
<accession>A0A9X2LMY8</accession>